<dbReference type="RefSeq" id="WP_092690485.1">
    <property type="nucleotide sequence ID" value="NZ_FOGU01000003.1"/>
</dbReference>
<dbReference type="EMBL" id="FOGU01000003">
    <property type="protein sequence ID" value="SER85864.1"/>
    <property type="molecule type" value="Genomic_DNA"/>
</dbReference>
<evidence type="ECO:0000256" key="2">
    <source>
        <dbReference type="ARBA" id="ARBA00004236"/>
    </source>
</evidence>
<keyword evidence="12" id="KW-0812">Transmembrane</keyword>
<dbReference type="SUPFAM" id="SSF55785">
    <property type="entry name" value="PYP-like sensor domain (PAS domain)"/>
    <property type="match status" value="1"/>
</dbReference>
<evidence type="ECO:0000256" key="8">
    <source>
        <dbReference type="ARBA" id="ARBA00022777"/>
    </source>
</evidence>
<feature type="transmembrane region" description="Helical" evidence="12">
    <location>
        <begin position="41"/>
        <end position="65"/>
    </location>
</feature>
<dbReference type="InterPro" id="IPR013655">
    <property type="entry name" value="PAS_fold_3"/>
</dbReference>
<dbReference type="Gene3D" id="3.30.450.20">
    <property type="entry name" value="PAS domain"/>
    <property type="match status" value="1"/>
</dbReference>
<dbReference type="GO" id="GO:0005886">
    <property type="term" value="C:plasma membrane"/>
    <property type="evidence" value="ECO:0007669"/>
    <property type="project" value="UniProtKB-SubCell"/>
</dbReference>
<dbReference type="SMART" id="SM00387">
    <property type="entry name" value="HATPase_c"/>
    <property type="match status" value="1"/>
</dbReference>
<evidence type="ECO:0000313" key="15">
    <source>
        <dbReference type="Proteomes" id="UP000198885"/>
    </source>
</evidence>
<dbReference type="FunFam" id="3.30.565.10:FF:000023">
    <property type="entry name" value="PAS domain-containing sensor histidine kinase"/>
    <property type="match status" value="1"/>
</dbReference>
<dbReference type="Gene3D" id="2.10.70.100">
    <property type="match status" value="1"/>
</dbReference>
<dbReference type="SUPFAM" id="SSF47384">
    <property type="entry name" value="Homodimeric domain of signal transducing histidine kinase"/>
    <property type="match status" value="1"/>
</dbReference>
<dbReference type="PRINTS" id="PR00344">
    <property type="entry name" value="BCTRLSENSOR"/>
</dbReference>
<dbReference type="SMART" id="SM00388">
    <property type="entry name" value="HisKA"/>
    <property type="match status" value="1"/>
</dbReference>
<organism evidence="14 15">
    <name type="scientific">Tranquillimonas rosea</name>
    <dbReference type="NCBI Taxonomy" id="641238"/>
    <lineage>
        <taxon>Bacteria</taxon>
        <taxon>Pseudomonadati</taxon>
        <taxon>Pseudomonadota</taxon>
        <taxon>Alphaproteobacteria</taxon>
        <taxon>Rhodobacterales</taxon>
        <taxon>Roseobacteraceae</taxon>
        <taxon>Tranquillimonas</taxon>
    </lineage>
</organism>
<proteinExistence type="predicted"/>
<dbReference type="InterPro" id="IPR035965">
    <property type="entry name" value="PAS-like_dom_sf"/>
</dbReference>
<evidence type="ECO:0000256" key="5">
    <source>
        <dbReference type="ARBA" id="ARBA00022553"/>
    </source>
</evidence>
<dbReference type="GO" id="GO:0009927">
    <property type="term" value="F:histidine phosphotransfer kinase activity"/>
    <property type="evidence" value="ECO:0007669"/>
    <property type="project" value="TreeGrafter"/>
</dbReference>
<evidence type="ECO:0000256" key="10">
    <source>
        <dbReference type="ARBA" id="ARBA00023012"/>
    </source>
</evidence>
<evidence type="ECO:0000256" key="11">
    <source>
        <dbReference type="ARBA" id="ARBA00023136"/>
    </source>
</evidence>
<keyword evidence="11 12" id="KW-0472">Membrane</keyword>
<dbReference type="CDD" id="cd00082">
    <property type="entry name" value="HisKA"/>
    <property type="match status" value="1"/>
</dbReference>
<accession>A0A1H9SLR6</accession>
<keyword evidence="8" id="KW-0418">Kinase</keyword>
<evidence type="ECO:0000313" key="14">
    <source>
        <dbReference type="EMBL" id="SER85864.1"/>
    </source>
</evidence>
<comment type="catalytic activity">
    <reaction evidence="1">
        <text>ATP + protein L-histidine = ADP + protein N-phospho-L-histidine.</text>
        <dbReference type="EC" id="2.7.13.3"/>
    </reaction>
</comment>
<evidence type="ECO:0000256" key="1">
    <source>
        <dbReference type="ARBA" id="ARBA00000085"/>
    </source>
</evidence>
<dbReference type="Gene3D" id="1.10.287.130">
    <property type="match status" value="1"/>
</dbReference>
<dbReference type="SUPFAM" id="SSF55874">
    <property type="entry name" value="ATPase domain of HSP90 chaperone/DNA topoisomerase II/histidine kinase"/>
    <property type="match status" value="1"/>
</dbReference>
<dbReference type="AlphaFoldDB" id="A0A1H9SLR6"/>
<dbReference type="OrthoDB" id="7179697at2"/>
<reference evidence="14 15" key="1">
    <citation type="submission" date="2016-10" db="EMBL/GenBank/DDBJ databases">
        <authorList>
            <person name="de Groot N.N."/>
        </authorList>
    </citation>
    <scope>NUCLEOTIDE SEQUENCE [LARGE SCALE GENOMIC DNA]</scope>
    <source>
        <strain evidence="14 15">DSM 23042</strain>
    </source>
</reference>
<dbReference type="Gene3D" id="3.30.565.10">
    <property type="entry name" value="Histidine kinase-like ATPase, C-terminal domain"/>
    <property type="match status" value="1"/>
</dbReference>
<dbReference type="InterPro" id="IPR036890">
    <property type="entry name" value="HATPase_C_sf"/>
</dbReference>
<evidence type="ECO:0000256" key="3">
    <source>
        <dbReference type="ARBA" id="ARBA00012438"/>
    </source>
</evidence>
<dbReference type="InterPro" id="IPR000014">
    <property type="entry name" value="PAS"/>
</dbReference>
<dbReference type="InterPro" id="IPR004358">
    <property type="entry name" value="Sig_transdc_His_kin-like_C"/>
</dbReference>
<dbReference type="PANTHER" id="PTHR43047">
    <property type="entry name" value="TWO-COMPONENT HISTIDINE PROTEIN KINASE"/>
    <property type="match status" value="1"/>
</dbReference>
<keyword evidence="9" id="KW-0067">ATP-binding</keyword>
<dbReference type="Pfam" id="PF02518">
    <property type="entry name" value="HATPase_c"/>
    <property type="match status" value="1"/>
</dbReference>
<keyword evidence="12" id="KW-1133">Transmembrane helix</keyword>
<evidence type="ECO:0000256" key="9">
    <source>
        <dbReference type="ARBA" id="ARBA00022840"/>
    </source>
</evidence>
<dbReference type="GO" id="GO:0005524">
    <property type="term" value="F:ATP binding"/>
    <property type="evidence" value="ECO:0007669"/>
    <property type="project" value="UniProtKB-KW"/>
</dbReference>
<dbReference type="Pfam" id="PF00512">
    <property type="entry name" value="HisKA"/>
    <property type="match status" value="1"/>
</dbReference>
<dbReference type="CDD" id="cd00130">
    <property type="entry name" value="PAS"/>
    <property type="match status" value="1"/>
</dbReference>
<dbReference type="EC" id="2.7.13.3" evidence="3"/>
<keyword evidence="7" id="KW-0547">Nucleotide-binding</keyword>
<dbReference type="PROSITE" id="PS50109">
    <property type="entry name" value="HIS_KIN"/>
    <property type="match status" value="1"/>
</dbReference>
<dbReference type="STRING" id="641238.SAMN04490244_103275"/>
<dbReference type="Proteomes" id="UP000198885">
    <property type="component" value="Unassembled WGS sequence"/>
</dbReference>
<protein>
    <recommendedName>
        <fullName evidence="3">histidine kinase</fullName>
        <ecNumber evidence="3">2.7.13.3</ecNumber>
    </recommendedName>
</protein>
<dbReference type="GO" id="GO:0000155">
    <property type="term" value="F:phosphorelay sensor kinase activity"/>
    <property type="evidence" value="ECO:0007669"/>
    <property type="project" value="InterPro"/>
</dbReference>
<feature type="domain" description="Histidine kinase" evidence="13">
    <location>
        <begin position="212"/>
        <end position="431"/>
    </location>
</feature>
<keyword evidence="5" id="KW-0597">Phosphoprotein</keyword>
<dbReference type="Pfam" id="PF08447">
    <property type="entry name" value="PAS_3"/>
    <property type="match status" value="1"/>
</dbReference>
<dbReference type="InterPro" id="IPR003594">
    <property type="entry name" value="HATPase_dom"/>
</dbReference>
<dbReference type="InterPro" id="IPR003661">
    <property type="entry name" value="HisK_dim/P_dom"/>
</dbReference>
<evidence type="ECO:0000256" key="7">
    <source>
        <dbReference type="ARBA" id="ARBA00022741"/>
    </source>
</evidence>
<keyword evidence="15" id="KW-1185">Reference proteome</keyword>
<evidence type="ECO:0000256" key="12">
    <source>
        <dbReference type="SAM" id="Phobius"/>
    </source>
</evidence>
<dbReference type="InterPro" id="IPR036097">
    <property type="entry name" value="HisK_dim/P_sf"/>
</dbReference>
<evidence type="ECO:0000256" key="6">
    <source>
        <dbReference type="ARBA" id="ARBA00022679"/>
    </source>
</evidence>
<comment type="subcellular location">
    <subcellularLocation>
        <location evidence="2">Cell membrane</location>
    </subcellularLocation>
</comment>
<evidence type="ECO:0000259" key="13">
    <source>
        <dbReference type="PROSITE" id="PS50109"/>
    </source>
</evidence>
<dbReference type="PANTHER" id="PTHR43047:SF72">
    <property type="entry name" value="OSMOSENSING HISTIDINE PROTEIN KINASE SLN1"/>
    <property type="match status" value="1"/>
</dbReference>
<dbReference type="InterPro" id="IPR005467">
    <property type="entry name" value="His_kinase_dom"/>
</dbReference>
<evidence type="ECO:0000256" key="4">
    <source>
        <dbReference type="ARBA" id="ARBA00022475"/>
    </source>
</evidence>
<gene>
    <name evidence="14" type="ORF">SAMN04490244_103275</name>
</gene>
<keyword evidence="10" id="KW-0902">Two-component regulatory system</keyword>
<feature type="transmembrane region" description="Helical" evidence="12">
    <location>
        <begin position="12"/>
        <end position="35"/>
    </location>
</feature>
<sequence>MNEEARILSRWTWLRRAGVLVGAAIGSSVIFLAVGDHSVGGVLSVIGVALLSAAATVGLCDVLVFRPIKRDYSGILSDTRSTRDMLEEAGKIGKIGWWKYDFEADRVEASEEVMRLFCLDAGSLPRSNKEFLNLLHPLDRDRVYETQRAALRDHGSYEVEYRLELPWGTRWFHQRARTEFLPSGWAISSFGTIQDITEARAAEAERAAFVGKVTHELRTPLTSISGSLALMREGALGELPPRAKSVCEIAHKNCRRLGKLVNDILDAEKLASGEMKIVRTRTDLTSVIEDAVQSSEHYASSLDVAIEVERPPEPVHVLCDRDRIVQVMNNLLSNAAKFSDAGATVRVRLSRVGGMARIDVIDRGAGIPVRAQSTVFDRFTQAHERTERTMNGTGLGLNIARAIIEAHEGTISFESQEGEGTTFSVMIPVSVTVVSNSDDAVAA</sequence>
<keyword evidence="6" id="KW-0808">Transferase</keyword>
<keyword evidence="4" id="KW-1003">Cell membrane</keyword>
<name>A0A1H9SLR6_9RHOB</name>